<evidence type="ECO:0000259" key="1">
    <source>
        <dbReference type="PROSITE" id="PS51202"/>
    </source>
</evidence>
<dbReference type="SUPFAM" id="SSF51735">
    <property type="entry name" value="NAD(P)-binding Rossmann-fold domains"/>
    <property type="match status" value="1"/>
</dbReference>
<protein>
    <submittedName>
        <fullName evidence="2">TrkA family potassium uptake protein</fullName>
    </submittedName>
</protein>
<dbReference type="InterPro" id="IPR036291">
    <property type="entry name" value="NAD(P)-bd_dom_sf"/>
</dbReference>
<dbReference type="PANTHER" id="PTHR43833">
    <property type="entry name" value="POTASSIUM CHANNEL PROTEIN 2-RELATED-RELATED"/>
    <property type="match status" value="1"/>
</dbReference>
<evidence type="ECO:0000313" key="3">
    <source>
        <dbReference type="Proteomes" id="UP000886780"/>
    </source>
</evidence>
<dbReference type="Proteomes" id="UP000886780">
    <property type="component" value="Unassembled WGS sequence"/>
</dbReference>
<organism evidence="2 3">
    <name type="scientific">Candidatus Lachnoclostridium stercoripullorum</name>
    <dbReference type="NCBI Taxonomy" id="2838635"/>
    <lineage>
        <taxon>Bacteria</taxon>
        <taxon>Bacillati</taxon>
        <taxon>Bacillota</taxon>
        <taxon>Clostridia</taxon>
        <taxon>Lachnospirales</taxon>
        <taxon>Lachnospiraceae</taxon>
    </lineage>
</organism>
<proteinExistence type="predicted"/>
<feature type="domain" description="RCK C-terminal" evidence="1">
    <location>
        <begin position="138"/>
        <end position="220"/>
    </location>
</feature>
<gene>
    <name evidence="2" type="ORF">IAA28_09750</name>
</gene>
<evidence type="ECO:0000313" key="2">
    <source>
        <dbReference type="EMBL" id="HIX53075.1"/>
    </source>
</evidence>
<dbReference type="InterPro" id="IPR036721">
    <property type="entry name" value="RCK_C_sf"/>
</dbReference>
<name>A0A9D1W5M3_9FIRM</name>
<dbReference type="InterPro" id="IPR050721">
    <property type="entry name" value="Trk_Ktr_HKT_K-transport"/>
</dbReference>
<comment type="caution">
    <text evidence="2">The sequence shown here is derived from an EMBL/GenBank/DDBJ whole genome shotgun (WGS) entry which is preliminary data.</text>
</comment>
<dbReference type="GO" id="GO:0008324">
    <property type="term" value="F:monoatomic cation transmembrane transporter activity"/>
    <property type="evidence" value="ECO:0007669"/>
    <property type="project" value="InterPro"/>
</dbReference>
<dbReference type="Pfam" id="PF02254">
    <property type="entry name" value="TrkA_N"/>
    <property type="match status" value="1"/>
</dbReference>
<reference evidence="2" key="1">
    <citation type="journal article" date="2021" name="PeerJ">
        <title>Extensive microbial diversity within the chicken gut microbiome revealed by metagenomics and culture.</title>
        <authorList>
            <person name="Gilroy R."/>
            <person name="Ravi A."/>
            <person name="Getino M."/>
            <person name="Pursley I."/>
            <person name="Horton D.L."/>
            <person name="Alikhan N.F."/>
            <person name="Baker D."/>
            <person name="Gharbi K."/>
            <person name="Hall N."/>
            <person name="Watson M."/>
            <person name="Adriaenssens E.M."/>
            <person name="Foster-Nyarko E."/>
            <person name="Jarju S."/>
            <person name="Secka A."/>
            <person name="Antonio M."/>
            <person name="Oren A."/>
            <person name="Chaudhuri R.R."/>
            <person name="La Ragione R."/>
            <person name="Hildebrand F."/>
            <person name="Pallen M.J."/>
        </authorList>
    </citation>
    <scope>NUCLEOTIDE SEQUENCE</scope>
    <source>
        <strain evidence="2">ChiGjej4B4-12881</strain>
    </source>
</reference>
<dbReference type="GO" id="GO:0006813">
    <property type="term" value="P:potassium ion transport"/>
    <property type="evidence" value="ECO:0007669"/>
    <property type="project" value="InterPro"/>
</dbReference>
<dbReference type="Gene3D" id="3.30.70.1450">
    <property type="entry name" value="Regulator of K+ conductance, C-terminal domain"/>
    <property type="match status" value="1"/>
</dbReference>
<dbReference type="AlphaFoldDB" id="A0A9D1W5M3"/>
<sequence length="220" mass="24606">MKKQMAATYGVIGLGRFGTALATTLAKAGKEVIVIDRIESKVKEMRQYTDYAFVVDELSEQAMRETGIQNCDVVIVCIGEKVDVSILTTMSVLEMGVPRVITKAISQEQGAVLHRIGAEVVYPERDMALRLGKQLISGNFLDYISLDNSVEIRQIQVPDRFVGHSIMEIELRPKFGLNIIALKSDHETTIEVNPGYRFKKDDVITVIGKIDNIDKFERTL</sequence>
<dbReference type="InterPro" id="IPR003148">
    <property type="entry name" value="RCK_N"/>
</dbReference>
<accession>A0A9D1W5M3</accession>
<dbReference type="Pfam" id="PF02080">
    <property type="entry name" value="TrkA_C"/>
    <property type="match status" value="1"/>
</dbReference>
<dbReference type="InterPro" id="IPR006037">
    <property type="entry name" value="RCK_C"/>
</dbReference>
<reference evidence="2" key="2">
    <citation type="submission" date="2021-04" db="EMBL/GenBank/DDBJ databases">
        <authorList>
            <person name="Gilroy R."/>
        </authorList>
    </citation>
    <scope>NUCLEOTIDE SEQUENCE</scope>
    <source>
        <strain evidence="2">ChiGjej4B4-12881</strain>
    </source>
</reference>
<dbReference type="PANTHER" id="PTHR43833:SF7">
    <property type="entry name" value="KTR SYSTEM POTASSIUM UPTAKE PROTEIN C"/>
    <property type="match status" value="1"/>
</dbReference>
<dbReference type="PROSITE" id="PS51202">
    <property type="entry name" value="RCK_C"/>
    <property type="match status" value="1"/>
</dbReference>
<dbReference type="Gene3D" id="3.40.50.720">
    <property type="entry name" value="NAD(P)-binding Rossmann-like Domain"/>
    <property type="match status" value="1"/>
</dbReference>
<dbReference type="EMBL" id="DXEU01000181">
    <property type="protein sequence ID" value="HIX53075.1"/>
    <property type="molecule type" value="Genomic_DNA"/>
</dbReference>
<dbReference type="SUPFAM" id="SSF116726">
    <property type="entry name" value="TrkA C-terminal domain-like"/>
    <property type="match status" value="1"/>
</dbReference>